<evidence type="ECO:0000256" key="5">
    <source>
        <dbReference type="ARBA" id="ARBA00022839"/>
    </source>
</evidence>
<dbReference type="PANTHER" id="PTHR34137:SF1">
    <property type="entry name" value="EXODEOXYRIBONUCLEASE 7 SMALL SUBUNIT"/>
    <property type="match status" value="1"/>
</dbReference>
<organism evidence="8 9">
    <name type="scientific">Desulfolutivibrio sulfodismutans</name>
    <dbReference type="NCBI Taxonomy" id="63561"/>
    <lineage>
        <taxon>Bacteria</taxon>
        <taxon>Pseudomonadati</taxon>
        <taxon>Thermodesulfobacteriota</taxon>
        <taxon>Desulfovibrionia</taxon>
        <taxon>Desulfovibrionales</taxon>
        <taxon>Desulfovibrionaceae</taxon>
        <taxon>Desulfolutivibrio</taxon>
    </lineage>
</organism>
<comment type="function">
    <text evidence="6">Bidirectionally degrades single-stranded DNA into large acid-insoluble oligonucleotides, which are then degraded further into small acid-soluble oligonucleotides.</text>
</comment>
<dbReference type="EC" id="3.1.11.6" evidence="6"/>
<dbReference type="Pfam" id="PF02609">
    <property type="entry name" value="Exonuc_VII_S"/>
    <property type="match status" value="1"/>
</dbReference>
<comment type="similarity">
    <text evidence="1 6">Belongs to the XseB family.</text>
</comment>
<dbReference type="EMBL" id="JAAGRQ010000001">
    <property type="protein sequence ID" value="NDY55135.1"/>
    <property type="molecule type" value="Genomic_DNA"/>
</dbReference>
<dbReference type="Gene3D" id="1.10.287.1040">
    <property type="entry name" value="Exonuclease VII, small subunit"/>
    <property type="match status" value="1"/>
</dbReference>
<protein>
    <recommendedName>
        <fullName evidence="6">Exodeoxyribonuclease 7 small subunit</fullName>
        <ecNumber evidence="6">3.1.11.6</ecNumber>
    </recommendedName>
    <alternativeName>
        <fullName evidence="6">Exodeoxyribonuclease VII small subunit</fullName>
        <shortName evidence="6">Exonuclease VII small subunit</shortName>
    </alternativeName>
</protein>
<dbReference type="GO" id="GO:0005829">
    <property type="term" value="C:cytosol"/>
    <property type="evidence" value="ECO:0007669"/>
    <property type="project" value="TreeGrafter"/>
</dbReference>
<dbReference type="Proteomes" id="UP000469724">
    <property type="component" value="Unassembled WGS sequence"/>
</dbReference>
<accession>A0A7K3NH76</accession>
<name>A0A7K3NH76_9BACT</name>
<evidence type="ECO:0000256" key="4">
    <source>
        <dbReference type="ARBA" id="ARBA00022801"/>
    </source>
</evidence>
<dbReference type="RefSeq" id="WP_163300195.1">
    <property type="nucleotide sequence ID" value="NZ_JAAGRQ010000001.1"/>
</dbReference>
<dbReference type="GO" id="GO:0009318">
    <property type="term" value="C:exodeoxyribonuclease VII complex"/>
    <property type="evidence" value="ECO:0007669"/>
    <property type="project" value="UniProtKB-UniRule"/>
</dbReference>
<evidence type="ECO:0000313" key="9">
    <source>
        <dbReference type="Proteomes" id="UP000469724"/>
    </source>
</evidence>
<dbReference type="GO" id="GO:0008855">
    <property type="term" value="F:exodeoxyribonuclease VII activity"/>
    <property type="evidence" value="ECO:0007669"/>
    <property type="project" value="UniProtKB-UniRule"/>
</dbReference>
<dbReference type="SUPFAM" id="SSF116842">
    <property type="entry name" value="XseB-like"/>
    <property type="match status" value="1"/>
</dbReference>
<reference evidence="8 9" key="1">
    <citation type="submission" date="2020-02" db="EMBL/GenBank/DDBJ databases">
        <title>Comparative genomics of sulfur disproportionating microorganisms.</title>
        <authorList>
            <person name="Ward L.M."/>
            <person name="Bertran E."/>
            <person name="Johnston D.T."/>
        </authorList>
    </citation>
    <scope>NUCLEOTIDE SEQUENCE [LARGE SCALE GENOMIC DNA]</scope>
    <source>
        <strain evidence="8 9">DSM 3696</strain>
    </source>
</reference>
<keyword evidence="4 6" id="KW-0378">Hydrolase</keyword>
<proteinExistence type="inferred from homology"/>
<keyword evidence="9" id="KW-1185">Reference proteome</keyword>
<evidence type="ECO:0000256" key="1">
    <source>
        <dbReference type="ARBA" id="ARBA00009998"/>
    </source>
</evidence>
<dbReference type="GO" id="GO:0006308">
    <property type="term" value="P:DNA catabolic process"/>
    <property type="evidence" value="ECO:0007669"/>
    <property type="project" value="UniProtKB-UniRule"/>
</dbReference>
<evidence type="ECO:0000313" key="8">
    <source>
        <dbReference type="EMBL" id="NDY55135.1"/>
    </source>
</evidence>
<dbReference type="NCBIfam" id="TIGR01280">
    <property type="entry name" value="xseB"/>
    <property type="match status" value="1"/>
</dbReference>
<feature type="region of interest" description="Disordered" evidence="7">
    <location>
        <begin position="66"/>
        <end position="91"/>
    </location>
</feature>
<evidence type="ECO:0000256" key="2">
    <source>
        <dbReference type="ARBA" id="ARBA00022490"/>
    </source>
</evidence>
<comment type="subcellular location">
    <subcellularLocation>
        <location evidence="6">Cytoplasm</location>
    </subcellularLocation>
</comment>
<comment type="caution">
    <text evidence="8">The sequence shown here is derived from an EMBL/GenBank/DDBJ whole genome shotgun (WGS) entry which is preliminary data.</text>
</comment>
<gene>
    <name evidence="6 8" type="primary">xseB</name>
    <name evidence="8" type="ORF">G3N56_00045</name>
</gene>
<sequence>MSVRQESFEKTLERLEAVVARLESGDASLDKGVALFKEGMALAASCRKRLDDAKMEISLALGGPQGGVAPFVGEPGDEDAPEGPGGGADVG</sequence>
<evidence type="ECO:0000256" key="7">
    <source>
        <dbReference type="SAM" id="MobiDB-lite"/>
    </source>
</evidence>
<dbReference type="InterPro" id="IPR037004">
    <property type="entry name" value="Exonuc_VII_ssu_sf"/>
</dbReference>
<evidence type="ECO:0000256" key="6">
    <source>
        <dbReference type="HAMAP-Rule" id="MF_00337"/>
    </source>
</evidence>
<keyword evidence="5 6" id="KW-0269">Exonuclease</keyword>
<keyword evidence="3 6" id="KW-0540">Nuclease</keyword>
<evidence type="ECO:0000256" key="3">
    <source>
        <dbReference type="ARBA" id="ARBA00022722"/>
    </source>
</evidence>
<comment type="catalytic activity">
    <reaction evidence="6">
        <text>Exonucleolytic cleavage in either 5'- to 3'- or 3'- to 5'-direction to yield nucleoside 5'-phosphates.</text>
        <dbReference type="EC" id="3.1.11.6"/>
    </reaction>
</comment>
<comment type="subunit">
    <text evidence="6">Heterooligomer composed of large and small subunits.</text>
</comment>
<dbReference type="AlphaFoldDB" id="A0A7K3NH76"/>
<dbReference type="InterPro" id="IPR003761">
    <property type="entry name" value="Exonuc_VII_S"/>
</dbReference>
<dbReference type="PANTHER" id="PTHR34137">
    <property type="entry name" value="EXODEOXYRIBONUCLEASE 7 SMALL SUBUNIT"/>
    <property type="match status" value="1"/>
</dbReference>
<keyword evidence="2 6" id="KW-0963">Cytoplasm</keyword>
<dbReference type="HAMAP" id="MF_00337">
    <property type="entry name" value="Exonuc_7_S"/>
    <property type="match status" value="1"/>
</dbReference>